<comment type="caution">
    <text evidence="2">The sequence shown here is derived from an EMBL/GenBank/DDBJ whole genome shotgun (WGS) entry which is preliminary data.</text>
</comment>
<dbReference type="OrthoDB" id="10059235at2759"/>
<dbReference type="InterPro" id="IPR005135">
    <property type="entry name" value="Endo/exonuclease/phosphatase"/>
</dbReference>
<evidence type="ECO:0000313" key="2">
    <source>
        <dbReference type="EMBL" id="PVD33204.1"/>
    </source>
</evidence>
<dbReference type="Pfam" id="PF14529">
    <property type="entry name" value="Exo_endo_phos_2"/>
    <property type="match status" value="1"/>
</dbReference>
<evidence type="ECO:0000259" key="1">
    <source>
        <dbReference type="Pfam" id="PF14529"/>
    </source>
</evidence>
<dbReference type="PANTHER" id="PTHR23227:SF85">
    <property type="entry name" value="CRANIOFACIAL DEVELOPMENT PROTEIN 2"/>
    <property type="match status" value="1"/>
</dbReference>
<dbReference type="GO" id="GO:0003824">
    <property type="term" value="F:catalytic activity"/>
    <property type="evidence" value="ECO:0007669"/>
    <property type="project" value="InterPro"/>
</dbReference>
<name>A0A2T7PIG5_POMCA</name>
<protein>
    <recommendedName>
        <fullName evidence="1">Endonuclease/exonuclease/phosphatase domain-containing protein</fullName>
    </recommendedName>
</protein>
<dbReference type="Gene3D" id="3.60.10.10">
    <property type="entry name" value="Endonuclease/exonuclease/phosphatase"/>
    <property type="match status" value="1"/>
</dbReference>
<organism evidence="2 3">
    <name type="scientific">Pomacea canaliculata</name>
    <name type="common">Golden apple snail</name>
    <dbReference type="NCBI Taxonomy" id="400727"/>
    <lineage>
        <taxon>Eukaryota</taxon>
        <taxon>Metazoa</taxon>
        <taxon>Spiralia</taxon>
        <taxon>Lophotrochozoa</taxon>
        <taxon>Mollusca</taxon>
        <taxon>Gastropoda</taxon>
        <taxon>Caenogastropoda</taxon>
        <taxon>Architaenioglossa</taxon>
        <taxon>Ampullarioidea</taxon>
        <taxon>Ampullariidae</taxon>
        <taxon>Pomacea</taxon>
    </lineage>
</organism>
<sequence length="700" mass="78480">MAVPLGVASTSSKSMRDIAVATCELEGRSFGDETKHERGVAFIVRKEVAGTVISCTPVSSRLISIRISARPHNLTIIQVYAPTSEHEDEEVEEFYEELDIIIKKTPKKDILLVLGDWNATIGPDAYQQWAGTVGKFGLGNTNARGLRLLEFAQSHRLTIANTLHPHKKSRTVTWHSPGGLVHNQIDFILLPQRFKSSINKAQTRSFPGADIGSDHNLVLTSLKLKLKLRRDNKSPRIRFNLEKLKDPDTERIFQAQTKCWGSRGSAKQPWVTDDILDLCDERRALKKGRGRDPTSADKYRLVNQQIRTRMKEAKEDWIEDQCCSVEIGMASGDSKKAYETQKALTKTQQRPATVIEDSTGQLLTEKAAVLSRWTEYCQDLYNYKIEPDTSILQHHQTGTREAEDLPVLTDEVRKTMHSLKGGKSPGVPGGAATTKAFTTLCQKIWEEKKWPEEWAQSIIIPLPKSQYRNRVDAEAELRIAVENITKQNSLKSSNDMCENQQENFDATHDGCDDSDNKRGGYDTCHISASTEALDEIHEKPADGLRSETETGFNNWKKALEKFNCHHMSSAHRAVVGNKMARESGISVYGQISTQYESQQKQNLASFMNELKSLVFLLRQALPIRGHDDDEGNLHQCLKICFNNGTFYPALCAGRHQTSKLVCTLSRRNERYLKQRAISNLHKMGNGTVRSSGGTSGSLAA</sequence>
<accession>A0A2T7PIG5</accession>
<dbReference type="InterPro" id="IPR036691">
    <property type="entry name" value="Endo/exonu/phosph_ase_sf"/>
</dbReference>
<dbReference type="PANTHER" id="PTHR23227">
    <property type="entry name" value="BUCENTAUR RELATED"/>
    <property type="match status" value="1"/>
</dbReference>
<dbReference type="CDD" id="cd09076">
    <property type="entry name" value="L1-EN"/>
    <property type="match status" value="1"/>
</dbReference>
<dbReference type="Proteomes" id="UP000245119">
    <property type="component" value="Linkage Group LG3"/>
</dbReference>
<dbReference type="AlphaFoldDB" id="A0A2T7PIG5"/>
<reference evidence="2 3" key="1">
    <citation type="submission" date="2018-04" db="EMBL/GenBank/DDBJ databases">
        <title>The genome of golden apple snail Pomacea canaliculata provides insight into stress tolerance and invasive adaptation.</title>
        <authorList>
            <person name="Liu C."/>
            <person name="Liu B."/>
            <person name="Ren Y."/>
            <person name="Zhang Y."/>
            <person name="Wang H."/>
            <person name="Li S."/>
            <person name="Jiang F."/>
            <person name="Yin L."/>
            <person name="Zhang G."/>
            <person name="Qian W."/>
            <person name="Fan W."/>
        </authorList>
    </citation>
    <scope>NUCLEOTIDE SEQUENCE [LARGE SCALE GENOMIC DNA]</scope>
    <source>
        <strain evidence="2">SZHN2017</strain>
        <tissue evidence="2">Muscle</tissue>
    </source>
</reference>
<feature type="domain" description="Endonuclease/exonuclease/phosphatase" evidence="1">
    <location>
        <begin position="75"/>
        <end position="218"/>
    </location>
</feature>
<dbReference type="EMBL" id="PZQS01000003">
    <property type="protein sequence ID" value="PVD33204.1"/>
    <property type="molecule type" value="Genomic_DNA"/>
</dbReference>
<proteinExistence type="predicted"/>
<dbReference type="STRING" id="400727.A0A2T7PIG5"/>
<dbReference type="InterPro" id="IPR027124">
    <property type="entry name" value="Swc5/CFDP1/2"/>
</dbReference>
<gene>
    <name evidence="2" type="ORF">C0Q70_04455</name>
</gene>
<dbReference type="SUPFAM" id="SSF56219">
    <property type="entry name" value="DNase I-like"/>
    <property type="match status" value="1"/>
</dbReference>
<keyword evidence="3" id="KW-1185">Reference proteome</keyword>
<evidence type="ECO:0000313" key="3">
    <source>
        <dbReference type="Proteomes" id="UP000245119"/>
    </source>
</evidence>